<dbReference type="InterPro" id="IPR008775">
    <property type="entry name" value="Phytyl_CoA_dOase-like"/>
</dbReference>
<evidence type="ECO:0000313" key="2">
    <source>
        <dbReference type="EMBL" id="OMJ90854.1"/>
    </source>
</evidence>
<proteinExistence type="predicted"/>
<dbReference type="PANTHER" id="PTHR20883">
    <property type="entry name" value="PHYTANOYL-COA DIOXYGENASE DOMAIN CONTAINING 1"/>
    <property type="match status" value="1"/>
</dbReference>
<gene>
    <name evidence="2" type="ORF">SteCoe_6725</name>
</gene>
<dbReference type="OrthoDB" id="445007at2759"/>
<accession>A0A1R2CPD7</accession>
<dbReference type="EMBL" id="MPUH01000094">
    <property type="protein sequence ID" value="OMJ90854.1"/>
    <property type="molecule type" value="Genomic_DNA"/>
</dbReference>
<reference evidence="2 3" key="1">
    <citation type="submission" date="2016-11" db="EMBL/GenBank/DDBJ databases">
        <title>The macronuclear genome of Stentor coeruleus: a giant cell with tiny introns.</title>
        <authorList>
            <person name="Slabodnick M."/>
            <person name="Ruby J.G."/>
            <person name="Reiff S.B."/>
            <person name="Swart E.C."/>
            <person name="Gosai S."/>
            <person name="Prabakaran S."/>
            <person name="Witkowska E."/>
            <person name="Larue G.E."/>
            <person name="Fisher S."/>
            <person name="Freeman R.M."/>
            <person name="Gunawardena J."/>
            <person name="Chu W."/>
            <person name="Stover N.A."/>
            <person name="Gregory B.D."/>
            <person name="Nowacki M."/>
            <person name="Derisi J."/>
            <person name="Roy S.W."/>
            <person name="Marshall W.F."/>
            <person name="Sood P."/>
        </authorList>
    </citation>
    <scope>NUCLEOTIDE SEQUENCE [LARGE SCALE GENOMIC DNA]</scope>
    <source>
        <strain evidence="2">WM001</strain>
    </source>
</reference>
<dbReference type="GO" id="GO:0016491">
    <property type="term" value="F:oxidoreductase activity"/>
    <property type="evidence" value="ECO:0007669"/>
    <property type="project" value="UniProtKB-ARBA"/>
</dbReference>
<protein>
    <recommendedName>
        <fullName evidence="4">Phytanoyl-CoA dioxygenase</fullName>
    </recommendedName>
</protein>
<dbReference type="Gene3D" id="2.60.120.620">
    <property type="entry name" value="q2cbj1_9rhob like domain"/>
    <property type="match status" value="1"/>
</dbReference>
<comment type="caution">
    <text evidence="2">The sequence shown here is derived from an EMBL/GenBank/DDBJ whole genome shotgun (WGS) entry which is preliminary data.</text>
</comment>
<keyword evidence="3" id="KW-1185">Reference proteome</keyword>
<dbReference type="AlphaFoldDB" id="A0A1R2CPD7"/>
<dbReference type="Pfam" id="PF05721">
    <property type="entry name" value="PhyH"/>
    <property type="match status" value="1"/>
</dbReference>
<name>A0A1R2CPD7_9CILI</name>
<evidence type="ECO:0008006" key="4">
    <source>
        <dbReference type="Google" id="ProtNLM"/>
    </source>
</evidence>
<dbReference type="GO" id="GO:0046872">
    <property type="term" value="F:metal ion binding"/>
    <property type="evidence" value="ECO:0007669"/>
    <property type="project" value="UniProtKB-ARBA"/>
</dbReference>
<evidence type="ECO:0000313" key="3">
    <source>
        <dbReference type="Proteomes" id="UP000187209"/>
    </source>
</evidence>
<evidence type="ECO:0000256" key="1">
    <source>
        <dbReference type="ARBA" id="ARBA00001962"/>
    </source>
</evidence>
<dbReference type="PANTHER" id="PTHR20883:SF48">
    <property type="entry name" value="ECTOINE DIOXYGENASE"/>
    <property type="match status" value="1"/>
</dbReference>
<dbReference type="Proteomes" id="UP000187209">
    <property type="component" value="Unassembled WGS sequence"/>
</dbReference>
<comment type="cofactor">
    <cofactor evidence="1">
        <name>Fe cation</name>
        <dbReference type="ChEBI" id="CHEBI:24875"/>
    </cofactor>
</comment>
<sequence length="276" mass="31750">MLSKIPKCFFSSTSLRYLTKEQVKSYEEDGYLVIKNMLPAHIKSNLASLSTKLEELPETPGKWMKYYEVDKRTGDRMLCRIENFLPFSPELSEISYGLITDISSDLFGEQAVIYKEKINFKFPKGSGFNAHQDQPAFVSFGIDKLLTVLLPIDPNTRLSGGLDMVRKLHKDRKIYSQNSDGAIRTDIEAKMNWIPVDGEAGDLVFFDSFAPHRSDINFSTFTRRNLYLTYNPLSLGSFREKYYEEKRKLFPPECERDPNKDYSEGAKVFNVANPIK</sequence>
<dbReference type="SUPFAM" id="SSF51197">
    <property type="entry name" value="Clavaminate synthase-like"/>
    <property type="match status" value="1"/>
</dbReference>
<organism evidence="2 3">
    <name type="scientific">Stentor coeruleus</name>
    <dbReference type="NCBI Taxonomy" id="5963"/>
    <lineage>
        <taxon>Eukaryota</taxon>
        <taxon>Sar</taxon>
        <taxon>Alveolata</taxon>
        <taxon>Ciliophora</taxon>
        <taxon>Postciliodesmatophora</taxon>
        <taxon>Heterotrichea</taxon>
        <taxon>Heterotrichida</taxon>
        <taxon>Stentoridae</taxon>
        <taxon>Stentor</taxon>
    </lineage>
</organism>